<protein>
    <submittedName>
        <fullName evidence="2">Inositol monophosphatase</fullName>
    </submittedName>
</protein>
<sequence length="274" mass="29202">MTQIDTATCMMLVRSIAEEIAASKAKPRPDAPIRDIIQHARAVSRAAQTTLRSALEKRCPTIEWADEDDGPAGQTYWLYDPIDGAYHWAQGLPLWASSLVLVRDGEPVMSMVYDPAMKEAFVAGKGAGATCNGVPLQVSGKRDPGAAVVGGAIPPIGQVGPAMQDEALHLLRSVAREVFVVRPMAAASLQFAYVAAGRLDAYVETGRDAADWLAGALLIREASGAVTDLAGNTFGWSGDGVLAANRALHPALREVIRQARETGRIENPLLRHAE</sequence>
<dbReference type="Proteomes" id="UP001218231">
    <property type="component" value="Chromosome"/>
</dbReference>
<evidence type="ECO:0000256" key="1">
    <source>
        <dbReference type="ARBA" id="ARBA00009759"/>
    </source>
</evidence>
<dbReference type="EMBL" id="CP117417">
    <property type="protein sequence ID" value="WCT76153.1"/>
    <property type="molecule type" value="Genomic_DNA"/>
</dbReference>
<dbReference type="Pfam" id="PF00459">
    <property type="entry name" value="Inositol_P"/>
    <property type="match status" value="1"/>
</dbReference>
<dbReference type="PANTHER" id="PTHR20854">
    <property type="entry name" value="INOSITOL MONOPHOSPHATASE"/>
    <property type="match status" value="1"/>
</dbReference>
<reference evidence="2 3" key="1">
    <citation type="submission" date="2023-02" db="EMBL/GenBank/DDBJ databases">
        <title>Genome sequence of Novosphingobium humi KACC 19094.</title>
        <authorList>
            <person name="Kim S."/>
            <person name="Heo J."/>
            <person name="Kwon S.-W."/>
        </authorList>
    </citation>
    <scope>NUCLEOTIDE SEQUENCE [LARGE SCALE GENOMIC DNA]</scope>
    <source>
        <strain evidence="2 3">KACC 19094</strain>
    </source>
</reference>
<dbReference type="PRINTS" id="PR00377">
    <property type="entry name" value="IMPHPHTASES"/>
</dbReference>
<evidence type="ECO:0000313" key="2">
    <source>
        <dbReference type="EMBL" id="WCT76153.1"/>
    </source>
</evidence>
<dbReference type="Gene3D" id="3.30.540.10">
    <property type="entry name" value="Fructose-1,6-Bisphosphatase, subunit A, domain 1"/>
    <property type="match status" value="1"/>
</dbReference>
<accession>A0ABY7TSG6</accession>
<proteinExistence type="inferred from homology"/>
<evidence type="ECO:0000313" key="3">
    <source>
        <dbReference type="Proteomes" id="UP001218231"/>
    </source>
</evidence>
<keyword evidence="3" id="KW-1185">Reference proteome</keyword>
<gene>
    <name evidence="2" type="ORF">PQ457_09335</name>
</gene>
<dbReference type="PANTHER" id="PTHR20854:SF4">
    <property type="entry name" value="INOSITOL-1-MONOPHOSPHATASE-RELATED"/>
    <property type="match status" value="1"/>
</dbReference>
<dbReference type="RefSeq" id="WP_273616604.1">
    <property type="nucleotide sequence ID" value="NZ_CP117417.1"/>
</dbReference>
<dbReference type="SUPFAM" id="SSF56655">
    <property type="entry name" value="Carbohydrate phosphatase"/>
    <property type="match status" value="1"/>
</dbReference>
<comment type="similarity">
    <text evidence="1">Belongs to the inositol monophosphatase superfamily.</text>
</comment>
<dbReference type="InterPro" id="IPR000760">
    <property type="entry name" value="Inositol_monophosphatase-like"/>
</dbReference>
<dbReference type="Gene3D" id="3.40.190.80">
    <property type="match status" value="1"/>
</dbReference>
<name>A0ABY7TSG6_9SPHN</name>
<organism evidence="2 3">
    <name type="scientific">Novosphingobium humi</name>
    <dbReference type="NCBI Taxonomy" id="2282397"/>
    <lineage>
        <taxon>Bacteria</taxon>
        <taxon>Pseudomonadati</taxon>
        <taxon>Pseudomonadota</taxon>
        <taxon>Alphaproteobacteria</taxon>
        <taxon>Sphingomonadales</taxon>
        <taxon>Sphingomonadaceae</taxon>
        <taxon>Novosphingobium</taxon>
    </lineage>
</organism>